<proteinExistence type="predicted"/>
<dbReference type="EMBL" id="JAGHQL010000154">
    <property type="protein sequence ID" value="KAH0537262.1"/>
    <property type="molecule type" value="Genomic_DNA"/>
</dbReference>
<protein>
    <recommendedName>
        <fullName evidence="4">Arginase-like protein</fullName>
    </recommendedName>
</protein>
<evidence type="ECO:0000313" key="2">
    <source>
        <dbReference type="EMBL" id="KAH0537262.1"/>
    </source>
</evidence>
<feature type="transmembrane region" description="Helical" evidence="1">
    <location>
        <begin position="149"/>
        <end position="171"/>
    </location>
</feature>
<feature type="transmembrane region" description="Helical" evidence="1">
    <location>
        <begin position="20"/>
        <end position="40"/>
    </location>
</feature>
<evidence type="ECO:0000256" key="1">
    <source>
        <dbReference type="SAM" id="Phobius"/>
    </source>
</evidence>
<dbReference type="OrthoDB" id="3930290at2759"/>
<feature type="transmembrane region" description="Helical" evidence="1">
    <location>
        <begin position="52"/>
        <end position="73"/>
    </location>
</feature>
<gene>
    <name evidence="2" type="ORF">FGG08_005924</name>
</gene>
<feature type="transmembrane region" description="Helical" evidence="1">
    <location>
        <begin position="80"/>
        <end position="101"/>
    </location>
</feature>
<evidence type="ECO:0000313" key="3">
    <source>
        <dbReference type="Proteomes" id="UP000698800"/>
    </source>
</evidence>
<keyword evidence="1" id="KW-1133">Transmembrane helix</keyword>
<dbReference type="AlphaFoldDB" id="A0A9P8I6A9"/>
<reference evidence="2" key="1">
    <citation type="submission" date="2021-03" db="EMBL/GenBank/DDBJ databases">
        <title>Comparative genomics and phylogenomic investigation of the class Geoglossomycetes provide insights into ecological specialization and systematics.</title>
        <authorList>
            <person name="Melie T."/>
            <person name="Pirro S."/>
            <person name="Miller A.N."/>
            <person name="Quandt A."/>
        </authorList>
    </citation>
    <scope>NUCLEOTIDE SEQUENCE</scope>
    <source>
        <strain evidence="2">GBOQ0MN5Z8</strain>
    </source>
</reference>
<sequence length="176" mass="20149">MAEVMVVRRKYHWPEIQLNVWLIVMLVSASTVLGIFANFINVQQQLGLGVPWYMPYWVVSGALAIAFLILILWLVAQRKLLPGIVILGSFILFVLWLTGLIKSSIVLWGPQGSVNDNCMRYVQDSPSRGQSINTLAWLEQNSICQSWKAAFSFELIGTVFLLWMMIMAWNVHRDDY</sequence>
<comment type="caution">
    <text evidence="2">The sequence shown here is derived from an EMBL/GenBank/DDBJ whole genome shotgun (WGS) entry which is preliminary data.</text>
</comment>
<evidence type="ECO:0008006" key="4">
    <source>
        <dbReference type="Google" id="ProtNLM"/>
    </source>
</evidence>
<keyword evidence="1" id="KW-0472">Membrane</keyword>
<name>A0A9P8I6A9_9PEZI</name>
<keyword evidence="1" id="KW-0812">Transmembrane</keyword>
<accession>A0A9P8I6A9</accession>
<keyword evidence="3" id="KW-1185">Reference proteome</keyword>
<organism evidence="2 3">
    <name type="scientific">Glutinoglossum americanum</name>
    <dbReference type="NCBI Taxonomy" id="1670608"/>
    <lineage>
        <taxon>Eukaryota</taxon>
        <taxon>Fungi</taxon>
        <taxon>Dikarya</taxon>
        <taxon>Ascomycota</taxon>
        <taxon>Pezizomycotina</taxon>
        <taxon>Geoglossomycetes</taxon>
        <taxon>Geoglossales</taxon>
        <taxon>Geoglossaceae</taxon>
        <taxon>Glutinoglossum</taxon>
    </lineage>
</organism>
<dbReference type="Proteomes" id="UP000698800">
    <property type="component" value="Unassembled WGS sequence"/>
</dbReference>